<dbReference type="InterPro" id="IPR013325">
    <property type="entry name" value="RNA_pol_sigma_r2"/>
</dbReference>
<keyword evidence="2" id="KW-0805">Transcription regulation</keyword>
<evidence type="ECO:0000259" key="6">
    <source>
        <dbReference type="Pfam" id="PF04542"/>
    </source>
</evidence>
<dbReference type="NCBIfam" id="NF009196">
    <property type="entry name" value="PRK12544.1"/>
    <property type="match status" value="1"/>
</dbReference>
<evidence type="ECO:0000256" key="4">
    <source>
        <dbReference type="ARBA" id="ARBA00023125"/>
    </source>
</evidence>
<accession>A0A840RV92</accession>
<keyword evidence="5" id="KW-0804">Transcription</keyword>
<dbReference type="Proteomes" id="UP000571084">
    <property type="component" value="Unassembled WGS sequence"/>
</dbReference>
<dbReference type="InterPro" id="IPR039425">
    <property type="entry name" value="RNA_pol_sigma-70-like"/>
</dbReference>
<dbReference type="SUPFAM" id="SSF88659">
    <property type="entry name" value="Sigma3 and sigma4 domains of RNA polymerase sigma factors"/>
    <property type="match status" value="1"/>
</dbReference>
<comment type="caution">
    <text evidence="8">The sequence shown here is derived from an EMBL/GenBank/DDBJ whole genome shotgun (WGS) entry which is preliminary data.</text>
</comment>
<dbReference type="Gene3D" id="1.10.1740.10">
    <property type="match status" value="1"/>
</dbReference>
<dbReference type="PANTHER" id="PTHR43133:SF8">
    <property type="entry name" value="RNA POLYMERASE SIGMA FACTOR HI_1459-RELATED"/>
    <property type="match status" value="1"/>
</dbReference>
<evidence type="ECO:0000313" key="8">
    <source>
        <dbReference type="EMBL" id="MBB5201092.1"/>
    </source>
</evidence>
<dbReference type="PANTHER" id="PTHR43133">
    <property type="entry name" value="RNA POLYMERASE ECF-TYPE SIGMA FACTO"/>
    <property type="match status" value="1"/>
</dbReference>
<keyword evidence="3" id="KW-0731">Sigma factor</keyword>
<dbReference type="InterPro" id="IPR013324">
    <property type="entry name" value="RNA_pol_sigma_r3/r4-like"/>
</dbReference>
<dbReference type="CDD" id="cd06171">
    <property type="entry name" value="Sigma70_r4"/>
    <property type="match status" value="1"/>
</dbReference>
<keyword evidence="9" id="KW-1185">Reference proteome</keyword>
<dbReference type="Pfam" id="PF04542">
    <property type="entry name" value="Sigma70_r2"/>
    <property type="match status" value="1"/>
</dbReference>
<dbReference type="Gene3D" id="1.10.10.10">
    <property type="entry name" value="Winged helix-like DNA-binding domain superfamily/Winged helix DNA-binding domain"/>
    <property type="match status" value="1"/>
</dbReference>
<dbReference type="InterPro" id="IPR013249">
    <property type="entry name" value="RNA_pol_sigma70_r4_t2"/>
</dbReference>
<dbReference type="NCBIfam" id="TIGR02937">
    <property type="entry name" value="sigma70-ECF"/>
    <property type="match status" value="1"/>
</dbReference>
<feature type="domain" description="RNA polymerase sigma factor 70 region 4 type 2" evidence="7">
    <location>
        <begin position="222"/>
        <end position="272"/>
    </location>
</feature>
<organism evidence="8 9">
    <name type="scientific">Glaciimonas immobilis</name>
    <dbReference type="NCBI Taxonomy" id="728004"/>
    <lineage>
        <taxon>Bacteria</taxon>
        <taxon>Pseudomonadati</taxon>
        <taxon>Pseudomonadota</taxon>
        <taxon>Betaproteobacteria</taxon>
        <taxon>Burkholderiales</taxon>
        <taxon>Oxalobacteraceae</taxon>
        <taxon>Glaciimonas</taxon>
    </lineage>
</organism>
<dbReference type="InterPro" id="IPR007627">
    <property type="entry name" value="RNA_pol_sigma70_r2"/>
</dbReference>
<dbReference type="InterPro" id="IPR014289">
    <property type="entry name" value="RNA_pol_sigma-24-rel"/>
</dbReference>
<dbReference type="RefSeq" id="WP_260326438.1">
    <property type="nucleotide sequence ID" value="NZ_JACHHQ010000006.1"/>
</dbReference>
<gene>
    <name evidence="8" type="ORF">HNR39_002941</name>
</gene>
<feature type="domain" description="RNA polymerase sigma-70 region 2" evidence="6">
    <location>
        <begin position="106"/>
        <end position="170"/>
    </location>
</feature>
<dbReference type="AlphaFoldDB" id="A0A840RV92"/>
<dbReference type="GO" id="GO:0006352">
    <property type="term" value="P:DNA-templated transcription initiation"/>
    <property type="evidence" value="ECO:0007669"/>
    <property type="project" value="InterPro"/>
</dbReference>
<dbReference type="GO" id="GO:0003677">
    <property type="term" value="F:DNA binding"/>
    <property type="evidence" value="ECO:0007669"/>
    <property type="project" value="UniProtKB-KW"/>
</dbReference>
<evidence type="ECO:0000256" key="5">
    <source>
        <dbReference type="ARBA" id="ARBA00023163"/>
    </source>
</evidence>
<comment type="similarity">
    <text evidence="1">Belongs to the sigma-70 factor family. ECF subfamily.</text>
</comment>
<dbReference type="InterPro" id="IPR014284">
    <property type="entry name" value="RNA_pol_sigma-70_dom"/>
</dbReference>
<sequence length="288" mass="32801">MGDSPPTPECNNPRCNLKHILLVSSSRSTSADNPDFIGGEYWLLIIGGTDRFFCCHMASPVSFQKVPEITKLQGVEMDSEERLLSDAGTPIVENTALLTETEFLNSLRKQMVKFATLQLSDPHLAEDAVQEALIGALKNAKSFGGRAALKTWVFAILKNKIADVLRQKQRLVYASNLMHENEEDEDFSELFDGKGFWQADERPAAWGNPEESFRENEFWCVFEDCLENLPGNQARVFMMREFIELDSDEICETVGITVSNLNVMLHRARLRLRECLENRWFEKKDQPC</sequence>
<evidence type="ECO:0000256" key="1">
    <source>
        <dbReference type="ARBA" id="ARBA00010641"/>
    </source>
</evidence>
<evidence type="ECO:0000313" key="9">
    <source>
        <dbReference type="Proteomes" id="UP000571084"/>
    </source>
</evidence>
<name>A0A840RV92_9BURK</name>
<evidence type="ECO:0000259" key="7">
    <source>
        <dbReference type="Pfam" id="PF08281"/>
    </source>
</evidence>
<evidence type="ECO:0000256" key="3">
    <source>
        <dbReference type="ARBA" id="ARBA00023082"/>
    </source>
</evidence>
<dbReference type="EMBL" id="JACHHQ010000006">
    <property type="protein sequence ID" value="MBB5201092.1"/>
    <property type="molecule type" value="Genomic_DNA"/>
</dbReference>
<dbReference type="NCBIfam" id="TIGR02943">
    <property type="entry name" value="Sig70_famx1"/>
    <property type="match status" value="1"/>
</dbReference>
<evidence type="ECO:0000256" key="2">
    <source>
        <dbReference type="ARBA" id="ARBA00023015"/>
    </source>
</evidence>
<dbReference type="InterPro" id="IPR036388">
    <property type="entry name" value="WH-like_DNA-bd_sf"/>
</dbReference>
<protein>
    <submittedName>
        <fullName evidence="8">RNA polymerase sigma-70 factor (ECF subfamily)</fullName>
    </submittedName>
</protein>
<dbReference type="SUPFAM" id="SSF88946">
    <property type="entry name" value="Sigma2 domain of RNA polymerase sigma factors"/>
    <property type="match status" value="1"/>
</dbReference>
<dbReference type="Pfam" id="PF08281">
    <property type="entry name" value="Sigma70_r4_2"/>
    <property type="match status" value="1"/>
</dbReference>
<keyword evidence="4" id="KW-0238">DNA-binding</keyword>
<proteinExistence type="inferred from homology"/>
<reference evidence="8 9" key="1">
    <citation type="submission" date="2020-08" db="EMBL/GenBank/DDBJ databases">
        <title>Genomic Encyclopedia of Type Strains, Phase IV (KMG-IV): sequencing the most valuable type-strain genomes for metagenomic binning, comparative biology and taxonomic classification.</title>
        <authorList>
            <person name="Goeker M."/>
        </authorList>
    </citation>
    <scope>NUCLEOTIDE SEQUENCE [LARGE SCALE GENOMIC DNA]</scope>
    <source>
        <strain evidence="8 9">DSM 23240</strain>
    </source>
</reference>
<dbReference type="GO" id="GO:0016987">
    <property type="term" value="F:sigma factor activity"/>
    <property type="evidence" value="ECO:0007669"/>
    <property type="project" value="UniProtKB-KW"/>
</dbReference>